<keyword evidence="1" id="KW-0472">Membrane</keyword>
<reference evidence="2 3" key="1">
    <citation type="submission" date="2018-12" db="EMBL/GenBank/DDBJ databases">
        <authorList>
            <person name="Sun L."/>
            <person name="Chen Z."/>
        </authorList>
    </citation>
    <scope>NUCLEOTIDE SEQUENCE [LARGE SCALE GENOMIC DNA]</scope>
    <source>
        <strain evidence="2 3">DSM 15890</strain>
    </source>
</reference>
<organism evidence="2 3">
    <name type="scientific">Paenibacillus anaericanus</name>
    <dbReference type="NCBI Taxonomy" id="170367"/>
    <lineage>
        <taxon>Bacteria</taxon>
        <taxon>Bacillati</taxon>
        <taxon>Bacillota</taxon>
        <taxon>Bacilli</taxon>
        <taxon>Bacillales</taxon>
        <taxon>Paenibacillaceae</taxon>
        <taxon>Paenibacillus</taxon>
    </lineage>
</organism>
<dbReference type="AlphaFoldDB" id="A0A433Y6I8"/>
<accession>A0A433Y6I8</accession>
<sequence>MIKSVTLLILGYDLIHFGWNHYSIVIITNRASSVLPFVSSKNVSVNGGYTKLATGNDNIQIREERLMMEPAYKDRSVEVEHREVQKKSDSSVVASTFIKYAAYIIIFFGALYFLVKYVFPLF</sequence>
<evidence type="ECO:0000313" key="3">
    <source>
        <dbReference type="Proteomes" id="UP000279446"/>
    </source>
</evidence>
<gene>
    <name evidence="2" type="ORF">EJP82_16870</name>
</gene>
<name>A0A433Y6I8_9BACL</name>
<protein>
    <submittedName>
        <fullName evidence="2">Uncharacterized protein</fullName>
    </submittedName>
</protein>
<dbReference type="OrthoDB" id="2665913at2"/>
<evidence type="ECO:0000256" key="1">
    <source>
        <dbReference type="SAM" id="Phobius"/>
    </source>
</evidence>
<proteinExistence type="predicted"/>
<keyword evidence="1" id="KW-1133">Transmembrane helix</keyword>
<feature type="transmembrane region" description="Helical" evidence="1">
    <location>
        <begin position="100"/>
        <end position="119"/>
    </location>
</feature>
<dbReference type="EMBL" id="RZNY01000014">
    <property type="protein sequence ID" value="RUT44634.1"/>
    <property type="molecule type" value="Genomic_DNA"/>
</dbReference>
<dbReference type="RefSeq" id="WP_127193243.1">
    <property type="nucleotide sequence ID" value="NZ_RZNY01000014.1"/>
</dbReference>
<evidence type="ECO:0000313" key="2">
    <source>
        <dbReference type="EMBL" id="RUT44634.1"/>
    </source>
</evidence>
<dbReference type="Proteomes" id="UP000279446">
    <property type="component" value="Unassembled WGS sequence"/>
</dbReference>
<keyword evidence="1" id="KW-0812">Transmembrane</keyword>
<comment type="caution">
    <text evidence="2">The sequence shown here is derived from an EMBL/GenBank/DDBJ whole genome shotgun (WGS) entry which is preliminary data.</text>
</comment>
<keyword evidence="3" id="KW-1185">Reference proteome</keyword>